<dbReference type="InterPro" id="IPR000073">
    <property type="entry name" value="AB_hydrolase_1"/>
</dbReference>
<accession>A0A0N0XXE8</accession>
<reference evidence="3" key="1">
    <citation type="submission" date="2015-07" db="EMBL/GenBank/DDBJ databases">
        <authorList>
            <person name="Ju K.-S."/>
            <person name="Doroghazi J.R."/>
            <person name="Metcalf W.W."/>
        </authorList>
    </citation>
    <scope>NUCLEOTIDE SEQUENCE [LARGE SCALE GENOMIC DNA]</scope>
    <source>
        <strain evidence="3">NRRL ISP-5002</strain>
    </source>
</reference>
<dbReference type="EMBL" id="LGKG01000079">
    <property type="protein sequence ID" value="KPC64613.1"/>
    <property type="molecule type" value="Genomic_DNA"/>
</dbReference>
<dbReference type="InterPro" id="IPR029058">
    <property type="entry name" value="AB_hydrolase_fold"/>
</dbReference>
<keyword evidence="2" id="KW-0378">Hydrolase</keyword>
<dbReference type="AlphaFoldDB" id="A0A0N0XXE8"/>
<evidence type="ECO:0000313" key="2">
    <source>
        <dbReference type="EMBL" id="KPC64613.1"/>
    </source>
</evidence>
<dbReference type="GO" id="GO:0004806">
    <property type="term" value="F:triacylglycerol lipase activity"/>
    <property type="evidence" value="ECO:0007669"/>
    <property type="project" value="TreeGrafter"/>
</dbReference>
<keyword evidence="3" id="KW-1185">Reference proteome</keyword>
<feature type="domain" description="AB hydrolase-1" evidence="1">
    <location>
        <begin position="24"/>
        <end position="275"/>
    </location>
</feature>
<evidence type="ECO:0000313" key="3">
    <source>
        <dbReference type="Proteomes" id="UP000037982"/>
    </source>
</evidence>
<evidence type="ECO:0000259" key="1">
    <source>
        <dbReference type="Pfam" id="PF00561"/>
    </source>
</evidence>
<organism evidence="2 3">
    <name type="scientific">Streptomyces chattanoogensis</name>
    <dbReference type="NCBI Taxonomy" id="66876"/>
    <lineage>
        <taxon>Bacteria</taxon>
        <taxon>Bacillati</taxon>
        <taxon>Actinomycetota</taxon>
        <taxon>Actinomycetes</taxon>
        <taxon>Kitasatosporales</taxon>
        <taxon>Streptomycetaceae</taxon>
        <taxon>Streptomyces</taxon>
    </lineage>
</organism>
<protein>
    <submittedName>
        <fullName evidence="2">Hydrolase</fullName>
    </submittedName>
</protein>
<dbReference type="Proteomes" id="UP000037982">
    <property type="component" value="Unassembled WGS sequence"/>
</dbReference>
<gene>
    <name evidence="2" type="ORF">ADL29_10420</name>
</gene>
<dbReference type="PATRIC" id="fig|66876.3.peg.2258"/>
<dbReference type="SUPFAM" id="SSF53474">
    <property type="entry name" value="alpha/beta-Hydrolases"/>
    <property type="match status" value="1"/>
</dbReference>
<dbReference type="PANTHER" id="PTHR43433:SF5">
    <property type="entry name" value="AB HYDROLASE-1 DOMAIN-CONTAINING PROTEIN"/>
    <property type="match status" value="1"/>
</dbReference>
<dbReference type="Pfam" id="PF00561">
    <property type="entry name" value="Abhydrolase_1"/>
    <property type="match status" value="1"/>
</dbReference>
<proteinExistence type="predicted"/>
<dbReference type="GO" id="GO:0046503">
    <property type="term" value="P:glycerolipid catabolic process"/>
    <property type="evidence" value="ECO:0007669"/>
    <property type="project" value="TreeGrafter"/>
</dbReference>
<dbReference type="PANTHER" id="PTHR43433">
    <property type="entry name" value="HYDROLASE, ALPHA/BETA FOLD FAMILY PROTEIN"/>
    <property type="match status" value="1"/>
</dbReference>
<sequence>MTRYAHNGEIRIAFEDLGGAGGDPLLLVMGLGTSRFWWPDGLVAELVGRGFHVVAYDQRDAGQSTHLPNPRVGPPIKALLRREAPAYGAEDLTDDAVAVLDTVGWEGAHLFGHSMGGLVAQRTAIRHPKRVLSLATSSAVPSDAKGLGLLRYLRLACLPRFARLHYPETFQGNLDLAVAVARILAAPGQRIDEHDVREFVDKEAAHEVASFREEKAQSRQIGAKWHGGPLAQITAPTLVLHGERDPLLRVAAARDIAAAVPDARLRTLPGVGHFLARGVWATYADELRALADSADEQLKPQLNGITQTEVRDHV</sequence>
<dbReference type="RefSeq" id="WP_053923385.1">
    <property type="nucleotide sequence ID" value="NZ_LGKG01000079.1"/>
</dbReference>
<dbReference type="Gene3D" id="3.40.50.1820">
    <property type="entry name" value="alpha/beta hydrolase"/>
    <property type="match status" value="1"/>
</dbReference>
<dbReference type="InterPro" id="IPR050471">
    <property type="entry name" value="AB_hydrolase"/>
</dbReference>
<comment type="caution">
    <text evidence="2">The sequence shown here is derived from an EMBL/GenBank/DDBJ whole genome shotgun (WGS) entry which is preliminary data.</text>
</comment>
<name>A0A0N0XXE8_9ACTN</name>